<dbReference type="AlphaFoldDB" id="A0A3P7KRQ4"/>
<evidence type="ECO:0008006" key="4">
    <source>
        <dbReference type="Google" id="ProtNLM"/>
    </source>
</evidence>
<accession>A0A3P7KRQ4</accession>
<proteinExistence type="predicted"/>
<protein>
    <recommendedName>
        <fullName evidence="4">BED-type domain-containing protein</fullName>
    </recommendedName>
</protein>
<dbReference type="OrthoDB" id="5840390at2759"/>
<gene>
    <name evidence="2" type="ORF">SVUK_LOCUS5236</name>
</gene>
<evidence type="ECO:0000313" key="3">
    <source>
        <dbReference type="Proteomes" id="UP000270094"/>
    </source>
</evidence>
<dbReference type="EMBL" id="UYYB01015253">
    <property type="protein sequence ID" value="VDM70238.1"/>
    <property type="molecule type" value="Genomic_DNA"/>
</dbReference>
<dbReference type="Proteomes" id="UP000270094">
    <property type="component" value="Unassembled WGS sequence"/>
</dbReference>
<sequence length="104" mass="12113">MGKYNDYFLVVDNMQICRTCNWAVPKLKDCITASIRHHLRRRHPELYAQFKDKDERIKTEKRIAAERAIAIDQSLQRTCKSEPECSPGSSSQSQQSQPYHNVCN</sequence>
<feature type="region of interest" description="Disordered" evidence="1">
    <location>
        <begin position="80"/>
        <end position="104"/>
    </location>
</feature>
<evidence type="ECO:0000313" key="2">
    <source>
        <dbReference type="EMBL" id="VDM70238.1"/>
    </source>
</evidence>
<evidence type="ECO:0000256" key="1">
    <source>
        <dbReference type="SAM" id="MobiDB-lite"/>
    </source>
</evidence>
<reference evidence="2 3" key="1">
    <citation type="submission" date="2018-11" db="EMBL/GenBank/DDBJ databases">
        <authorList>
            <consortium name="Pathogen Informatics"/>
        </authorList>
    </citation>
    <scope>NUCLEOTIDE SEQUENCE [LARGE SCALE GENOMIC DNA]</scope>
</reference>
<keyword evidence="3" id="KW-1185">Reference proteome</keyword>
<name>A0A3P7KRQ4_STRVU</name>
<organism evidence="2 3">
    <name type="scientific">Strongylus vulgaris</name>
    <name type="common">Blood worm</name>
    <dbReference type="NCBI Taxonomy" id="40348"/>
    <lineage>
        <taxon>Eukaryota</taxon>
        <taxon>Metazoa</taxon>
        <taxon>Ecdysozoa</taxon>
        <taxon>Nematoda</taxon>
        <taxon>Chromadorea</taxon>
        <taxon>Rhabditida</taxon>
        <taxon>Rhabditina</taxon>
        <taxon>Rhabditomorpha</taxon>
        <taxon>Strongyloidea</taxon>
        <taxon>Strongylidae</taxon>
        <taxon>Strongylus</taxon>
    </lineage>
</organism>